<evidence type="ECO:0000256" key="2">
    <source>
        <dbReference type="ARBA" id="ARBA00022630"/>
    </source>
</evidence>
<keyword evidence="2" id="KW-0285">Flavoprotein</keyword>
<dbReference type="InterPro" id="IPR050315">
    <property type="entry name" value="FAD-oxidoreductase_2"/>
</dbReference>
<evidence type="ECO:0000313" key="11">
    <source>
        <dbReference type="Proteomes" id="UP000319859"/>
    </source>
</evidence>
<dbReference type="EMBL" id="VITN01000010">
    <property type="protein sequence ID" value="TWB18405.1"/>
    <property type="molecule type" value="Genomic_DNA"/>
</dbReference>
<dbReference type="SUPFAM" id="SSF56425">
    <property type="entry name" value="Succinate dehydrogenase/fumarate reductase flavoprotein, catalytic domain"/>
    <property type="match status" value="1"/>
</dbReference>
<dbReference type="RefSeq" id="WP_145751032.1">
    <property type="nucleotide sequence ID" value="NZ_VITN01000010.1"/>
</dbReference>
<keyword evidence="3" id="KW-0274">FAD</keyword>
<organism evidence="10 11">
    <name type="scientific">Nitrospirillum amazonense</name>
    <dbReference type="NCBI Taxonomy" id="28077"/>
    <lineage>
        <taxon>Bacteria</taxon>
        <taxon>Pseudomonadati</taxon>
        <taxon>Pseudomonadota</taxon>
        <taxon>Alphaproteobacteria</taxon>
        <taxon>Rhodospirillales</taxon>
        <taxon>Azospirillaceae</taxon>
        <taxon>Nitrospirillum</taxon>
    </lineage>
</organism>
<evidence type="ECO:0000259" key="9">
    <source>
        <dbReference type="Pfam" id="PF00890"/>
    </source>
</evidence>
<comment type="similarity">
    <text evidence="6">Belongs to the FAD-dependent oxidoreductase 2 family. 3-oxosteroid dehydrogenase subfamily.</text>
</comment>
<evidence type="ECO:0000313" key="10">
    <source>
        <dbReference type="EMBL" id="TWB18405.1"/>
    </source>
</evidence>
<dbReference type="InterPro" id="IPR027477">
    <property type="entry name" value="Succ_DH/fumarate_Rdtase_cat_sf"/>
</dbReference>
<dbReference type="InterPro" id="IPR003953">
    <property type="entry name" value="FAD-dep_OxRdtase_2_FAD-bd"/>
</dbReference>
<dbReference type="GO" id="GO:0008202">
    <property type="term" value="P:steroid metabolic process"/>
    <property type="evidence" value="ECO:0007669"/>
    <property type="project" value="UniProtKB-ARBA"/>
</dbReference>
<gene>
    <name evidence="10" type="ORF">FBZ89_11050</name>
</gene>
<name>A0A560FA48_9PROT</name>
<evidence type="ECO:0000256" key="1">
    <source>
        <dbReference type="ARBA" id="ARBA00001974"/>
    </source>
</evidence>
<evidence type="ECO:0000256" key="7">
    <source>
        <dbReference type="ARBA" id="ARBA00066536"/>
    </source>
</evidence>
<dbReference type="InterPro" id="IPR036188">
    <property type="entry name" value="FAD/NAD-bd_sf"/>
</dbReference>
<dbReference type="PANTHER" id="PTHR43400:SF10">
    <property type="entry name" value="3-OXOSTEROID 1-DEHYDROGENASE"/>
    <property type="match status" value="1"/>
</dbReference>
<evidence type="ECO:0000256" key="8">
    <source>
        <dbReference type="ARBA" id="ARBA00069709"/>
    </source>
</evidence>
<feature type="domain" description="FAD-dependent oxidoreductase 2 FAD-binding" evidence="9">
    <location>
        <begin position="16"/>
        <end position="554"/>
    </location>
</feature>
<dbReference type="OrthoDB" id="3178130at2"/>
<keyword evidence="4" id="KW-0560">Oxidoreductase</keyword>
<evidence type="ECO:0000256" key="6">
    <source>
        <dbReference type="ARBA" id="ARBA00061147"/>
    </source>
</evidence>
<reference evidence="10 11" key="1">
    <citation type="submission" date="2019-06" db="EMBL/GenBank/DDBJ databases">
        <title>Genomic Encyclopedia of Type Strains, Phase IV (KMG-V): Genome sequencing to study the core and pangenomes of soil and plant-associated prokaryotes.</title>
        <authorList>
            <person name="Whitman W."/>
        </authorList>
    </citation>
    <scope>NUCLEOTIDE SEQUENCE [LARGE SCALE GENOMIC DNA]</scope>
    <source>
        <strain evidence="10 11">BR 11880</strain>
    </source>
</reference>
<accession>A0A560FA48</accession>
<dbReference type="FunFam" id="3.50.50.60:FF:000240">
    <property type="entry name" value="3-ketosteroid-delta-1-dehydrogenase"/>
    <property type="match status" value="1"/>
</dbReference>
<comment type="caution">
    <text evidence="10">The sequence shown here is derived from an EMBL/GenBank/DDBJ whole genome shotgun (WGS) entry which is preliminary data.</text>
</comment>
<dbReference type="AlphaFoldDB" id="A0A560FA48"/>
<comment type="catalytic activity">
    <reaction evidence="5">
        <text>a 3-oxosteroid + A = a 3-oxo-Delta(1)-steroid + AH2</text>
        <dbReference type="Rhea" id="RHEA:13329"/>
        <dbReference type="ChEBI" id="CHEBI:13193"/>
        <dbReference type="ChEBI" id="CHEBI:17499"/>
        <dbReference type="ChEBI" id="CHEBI:20156"/>
        <dbReference type="ChEBI" id="CHEBI:47788"/>
        <dbReference type="EC" id="1.3.99.4"/>
    </reaction>
</comment>
<dbReference type="EC" id="1.3.99.4" evidence="7"/>
<comment type="cofactor">
    <cofactor evidence="1">
        <name>FAD</name>
        <dbReference type="ChEBI" id="CHEBI:57692"/>
    </cofactor>
</comment>
<dbReference type="Pfam" id="PF00890">
    <property type="entry name" value="FAD_binding_2"/>
    <property type="match status" value="1"/>
</dbReference>
<dbReference type="Proteomes" id="UP000319859">
    <property type="component" value="Unassembled WGS sequence"/>
</dbReference>
<dbReference type="FunFam" id="3.50.50.60:FF:000208">
    <property type="entry name" value="3-ketosteroid dehydrogenase"/>
    <property type="match status" value="1"/>
</dbReference>
<dbReference type="GO" id="GO:0047571">
    <property type="term" value="F:3-oxosteroid 1-dehydrogenase activity"/>
    <property type="evidence" value="ECO:0007669"/>
    <property type="project" value="UniProtKB-EC"/>
</dbReference>
<evidence type="ECO:0000256" key="3">
    <source>
        <dbReference type="ARBA" id="ARBA00022827"/>
    </source>
</evidence>
<sequence>MSNKPDSRGSEGPNVDVIIVGSGAGALMAAVRAADLGLKPLVVEKAALIGGTSAISGGGIWIPCNDDQAQAGVRDTLEDAFRYVRTCAKGLASDDRILAYVETARLMARYLGSIGVPYRCMPLYADYYPSLPGARPGGRTMDPADFDAASLGLEGLAQMRPGNPGQALFGRINLNSFDAHTILSQGPGSVSVVLKNILRYATDLRWRLKTSKDRRMTGGQALVAGLLRAARQRQIPIWVDSPLQSLLTQEGRVAGAVIHHRGQDVRIVAKRGVVLAAGGFERNQDMRNQYLPKPTDARWTATPLDGNTGDAIRAGAAVGGTLHIMDLSWGVPTVNVPGEEKFRGVFVERSLPGCLVVNALGQRFVDESGPYPEFQQAMIANHQATGGAIPAWIVFDGRFRARYPMGPLLPTSLMPDRKVPQAWWDSVVWTAPTLEALATRIGVDPQGLRNSADRMAAFARTGKDEDFDRGGNVFDRYYGDVTVKPNPNLAPLSQAPFYAMQLWPGDIGTKGGLLTDRDARVLDAQGVVIPGLYCVGNNSASVMGPAYPGAGSTLGPAMTFAYRAASHLAGQPLPLERLDLLAG</sequence>
<evidence type="ECO:0000256" key="5">
    <source>
        <dbReference type="ARBA" id="ARBA00051951"/>
    </source>
</evidence>
<dbReference type="PANTHER" id="PTHR43400">
    <property type="entry name" value="FUMARATE REDUCTASE"/>
    <property type="match status" value="1"/>
</dbReference>
<protein>
    <recommendedName>
        <fullName evidence="8">3-oxosteroid 1-dehydrogenase</fullName>
        <ecNumber evidence="7">1.3.99.4</ecNumber>
    </recommendedName>
</protein>
<dbReference type="Gene3D" id="3.50.50.60">
    <property type="entry name" value="FAD/NAD(P)-binding domain"/>
    <property type="match status" value="2"/>
</dbReference>
<evidence type="ECO:0000256" key="4">
    <source>
        <dbReference type="ARBA" id="ARBA00023002"/>
    </source>
</evidence>
<dbReference type="SUPFAM" id="SSF51905">
    <property type="entry name" value="FAD/NAD(P)-binding domain"/>
    <property type="match status" value="1"/>
</dbReference>
<proteinExistence type="inferred from homology"/>
<dbReference type="PRINTS" id="PR00411">
    <property type="entry name" value="PNDRDTASEI"/>
</dbReference>